<feature type="transmembrane region" description="Helical" evidence="5">
    <location>
        <begin position="26"/>
        <end position="48"/>
    </location>
</feature>
<dbReference type="AlphaFoldDB" id="A0A7Y4LYQ6"/>
<dbReference type="EMBL" id="JAAVLX010000010">
    <property type="protein sequence ID" value="NOJ43544.1"/>
    <property type="molecule type" value="Genomic_DNA"/>
</dbReference>
<accession>A0A7Y4LYQ6</accession>
<feature type="transmembrane region" description="Helical" evidence="5">
    <location>
        <begin position="202"/>
        <end position="223"/>
    </location>
</feature>
<feature type="transmembrane region" description="Helical" evidence="5">
    <location>
        <begin position="169"/>
        <end position="190"/>
    </location>
</feature>
<evidence type="ECO:0000313" key="7">
    <source>
        <dbReference type="EMBL" id="NOJ43544.1"/>
    </source>
</evidence>
<feature type="transmembrane region" description="Helical" evidence="5">
    <location>
        <begin position="419"/>
        <end position="441"/>
    </location>
</feature>
<name>A0A7Y4LYQ6_9BRAD</name>
<evidence type="ECO:0000313" key="8">
    <source>
        <dbReference type="Proteomes" id="UP000544122"/>
    </source>
</evidence>
<keyword evidence="3 5" id="KW-1133">Transmembrane helix</keyword>
<evidence type="ECO:0000256" key="3">
    <source>
        <dbReference type="ARBA" id="ARBA00022989"/>
    </source>
</evidence>
<dbReference type="Pfam" id="PF04932">
    <property type="entry name" value="Wzy_C"/>
    <property type="match status" value="1"/>
</dbReference>
<feature type="transmembrane region" description="Helical" evidence="5">
    <location>
        <begin position="327"/>
        <end position="347"/>
    </location>
</feature>
<feature type="transmembrane region" description="Helical" evidence="5">
    <location>
        <begin position="78"/>
        <end position="97"/>
    </location>
</feature>
<sequence length="447" mass="48143">MTESNVSIAEIAIQCPTTFQGTKGTLFGIAFTALIAAQAFFALVYGALGITGSTLFTGLFFLSCELCMLCLGNRRGVILAVPDLLFVVLVASIAGSLLMNGNTAPIKEWLLLLGSLTAYICGRLAKPADIELIRTAYIWVVAPILAIGTVVIAYALFSQWDDPHGKPIVLGFDAVATYFVLLMGFLIIAVASYPTTIRNSVIVSLLTFFPIVIFAASMVRLTLATIPITLLVVTIFKPKKQRLHAFILLISVTGAVAVGLLMRANTTAVLLTYAAEGSRPTDEKAEQKRVERRSVVATEYKMVAPSCELDVNSSNSIAIRRALLRDAFYLVPRSGILGFGFTGFMQLSCVRWHEVHNTFLQAIIELGWLGGAALIALVLVIALPLVKPAFRGESARLVLCWTTYTAIVSVAHGDLARSFMFFSVLGLAASLASLHSSMWSIGDDVHA</sequence>
<keyword evidence="2 5" id="KW-0812">Transmembrane</keyword>
<feature type="transmembrane region" description="Helical" evidence="5">
    <location>
        <begin position="359"/>
        <end position="383"/>
    </location>
</feature>
<feature type="transmembrane region" description="Helical" evidence="5">
    <location>
        <begin position="109"/>
        <end position="125"/>
    </location>
</feature>
<feature type="transmembrane region" description="Helical" evidence="5">
    <location>
        <begin position="54"/>
        <end position="71"/>
    </location>
</feature>
<organism evidence="7 8">
    <name type="scientific">Bradyrhizobium australiense</name>
    <dbReference type="NCBI Taxonomy" id="2721161"/>
    <lineage>
        <taxon>Bacteria</taxon>
        <taxon>Pseudomonadati</taxon>
        <taxon>Pseudomonadota</taxon>
        <taxon>Alphaproteobacteria</taxon>
        <taxon>Hyphomicrobiales</taxon>
        <taxon>Nitrobacteraceae</taxon>
        <taxon>Bradyrhizobium</taxon>
    </lineage>
</organism>
<evidence type="ECO:0000256" key="4">
    <source>
        <dbReference type="ARBA" id="ARBA00023136"/>
    </source>
</evidence>
<feature type="transmembrane region" description="Helical" evidence="5">
    <location>
        <begin position="137"/>
        <end position="157"/>
    </location>
</feature>
<gene>
    <name evidence="7" type="ORF">HCN58_28955</name>
</gene>
<feature type="domain" description="O-antigen ligase-related" evidence="6">
    <location>
        <begin position="206"/>
        <end position="375"/>
    </location>
</feature>
<comment type="caution">
    <text evidence="7">The sequence shown here is derived from an EMBL/GenBank/DDBJ whole genome shotgun (WGS) entry which is preliminary data.</text>
</comment>
<evidence type="ECO:0000256" key="2">
    <source>
        <dbReference type="ARBA" id="ARBA00022692"/>
    </source>
</evidence>
<reference evidence="7 8" key="1">
    <citation type="submission" date="2020-03" db="EMBL/GenBank/DDBJ databases">
        <title>Bradyrhizobium diversity isolated from nodules of Indigofera sp.</title>
        <authorList>
            <person name="Klepa M."/>
            <person name="Helene L."/>
            <person name="Hungria M."/>
        </authorList>
    </citation>
    <scope>NUCLEOTIDE SEQUENCE [LARGE SCALE GENOMIC DNA]</scope>
    <source>
        <strain evidence="7 8">WSM 1791</strain>
    </source>
</reference>
<feature type="transmembrane region" description="Helical" evidence="5">
    <location>
        <begin position="243"/>
        <end position="262"/>
    </location>
</feature>
<comment type="subcellular location">
    <subcellularLocation>
        <location evidence="1">Membrane</location>
        <topology evidence="1">Multi-pass membrane protein</topology>
    </subcellularLocation>
</comment>
<dbReference type="RefSeq" id="WP_171582741.1">
    <property type="nucleotide sequence ID" value="NZ_JAAVLX010000010.1"/>
</dbReference>
<dbReference type="InterPro" id="IPR007016">
    <property type="entry name" value="O-antigen_ligase-rel_domated"/>
</dbReference>
<protein>
    <recommendedName>
        <fullName evidence="6">O-antigen ligase-related domain-containing protein</fullName>
    </recommendedName>
</protein>
<dbReference type="GO" id="GO:0016020">
    <property type="term" value="C:membrane"/>
    <property type="evidence" value="ECO:0007669"/>
    <property type="project" value="UniProtKB-SubCell"/>
</dbReference>
<keyword evidence="8" id="KW-1185">Reference proteome</keyword>
<proteinExistence type="predicted"/>
<evidence type="ECO:0000256" key="5">
    <source>
        <dbReference type="SAM" id="Phobius"/>
    </source>
</evidence>
<evidence type="ECO:0000259" key="6">
    <source>
        <dbReference type="Pfam" id="PF04932"/>
    </source>
</evidence>
<dbReference type="Proteomes" id="UP000544122">
    <property type="component" value="Unassembled WGS sequence"/>
</dbReference>
<evidence type="ECO:0000256" key="1">
    <source>
        <dbReference type="ARBA" id="ARBA00004141"/>
    </source>
</evidence>
<keyword evidence="4 5" id="KW-0472">Membrane</keyword>